<sequence length="87" mass="9379">MLELTNNTAIVTDVLAVEDAEPLLVWLQQHPHGKVDLSGCTHLHSATLQVLMAAQPTFIAWPPAADLAAWLQVALKVNTNVAVSNPF</sequence>
<proteinExistence type="predicted"/>
<protein>
    <recommendedName>
        <fullName evidence="3">STAS domain-containing protein</fullName>
    </recommendedName>
</protein>
<evidence type="ECO:0000313" key="1">
    <source>
        <dbReference type="EMBL" id="MBB1124623.1"/>
    </source>
</evidence>
<dbReference type="EMBL" id="JABVCQ010000001">
    <property type="protein sequence ID" value="MBB1124623.1"/>
    <property type="molecule type" value="Genomic_DNA"/>
</dbReference>
<organism evidence="1 2">
    <name type="scientific">Thiospirillum jenense</name>
    <dbReference type="NCBI Taxonomy" id="1653858"/>
    <lineage>
        <taxon>Bacteria</taxon>
        <taxon>Pseudomonadati</taxon>
        <taxon>Pseudomonadota</taxon>
        <taxon>Gammaproteobacteria</taxon>
        <taxon>Chromatiales</taxon>
        <taxon>Chromatiaceae</taxon>
        <taxon>Thiospirillum</taxon>
    </lineage>
</organism>
<evidence type="ECO:0000313" key="2">
    <source>
        <dbReference type="Proteomes" id="UP000548632"/>
    </source>
</evidence>
<keyword evidence="2" id="KW-1185">Reference proteome</keyword>
<accession>A0A839H245</accession>
<evidence type="ECO:0008006" key="3">
    <source>
        <dbReference type="Google" id="ProtNLM"/>
    </source>
</evidence>
<dbReference type="RefSeq" id="WP_182581735.1">
    <property type="nucleotide sequence ID" value="NZ_JABVCQ010000001.1"/>
</dbReference>
<dbReference type="Proteomes" id="UP000548632">
    <property type="component" value="Unassembled WGS sequence"/>
</dbReference>
<comment type="caution">
    <text evidence="1">The sequence shown here is derived from an EMBL/GenBank/DDBJ whole genome shotgun (WGS) entry which is preliminary data.</text>
</comment>
<dbReference type="AlphaFoldDB" id="A0A839H245"/>
<gene>
    <name evidence="1" type="ORF">HUK38_00060</name>
</gene>
<reference evidence="1 2" key="1">
    <citation type="journal article" date="2020" name="Arch. Microbiol.">
        <title>The genome sequence of the giant phototrophic gammaproteobacterium Thiospirillum jenense gives insight into its physiological properties and phylogenetic relationships.</title>
        <authorList>
            <person name="Imhoff J.F."/>
            <person name="Meyer T.E."/>
            <person name="Kyndt J.A."/>
        </authorList>
    </citation>
    <scope>NUCLEOTIDE SEQUENCE [LARGE SCALE GENOMIC DNA]</scope>
    <source>
        <strain evidence="1 2">DSM 216</strain>
    </source>
</reference>
<name>A0A839H245_9GAMM</name>